<reference evidence="1 2" key="1">
    <citation type="submission" date="2020-03" db="EMBL/GenBank/DDBJ databases">
        <title>Soil Listeria distribution.</title>
        <authorList>
            <person name="Liao J."/>
            <person name="Wiedmann M."/>
        </authorList>
    </citation>
    <scope>NUCLEOTIDE SEQUENCE [LARGE SCALE GENOMIC DNA]</scope>
    <source>
        <strain evidence="1 2">FSL L7-0978</strain>
    </source>
</reference>
<dbReference type="Proteomes" id="UP000539064">
    <property type="component" value="Unassembled WGS sequence"/>
</dbReference>
<dbReference type="EMBL" id="JAARVG010000007">
    <property type="protein sequence ID" value="MBC1793546.1"/>
    <property type="molecule type" value="Genomic_DNA"/>
</dbReference>
<protein>
    <recommendedName>
        <fullName evidence="3">Group-specific protein</fullName>
    </recommendedName>
</protein>
<gene>
    <name evidence="1" type="ORF">HCA52_08980</name>
</gene>
<dbReference type="InterPro" id="IPR029076">
    <property type="entry name" value="Imm47"/>
</dbReference>
<dbReference type="Pfam" id="PF15573">
    <property type="entry name" value="Imm47"/>
    <property type="match status" value="1"/>
</dbReference>
<comment type="caution">
    <text evidence="1">The sequence shown here is derived from an EMBL/GenBank/DDBJ whole genome shotgun (WGS) entry which is preliminary data.</text>
</comment>
<evidence type="ECO:0008006" key="3">
    <source>
        <dbReference type="Google" id="ProtNLM"/>
    </source>
</evidence>
<dbReference type="AlphaFoldDB" id="A0A7X0XXM5"/>
<name>A0A7X0XXM5_9LIST</name>
<evidence type="ECO:0000313" key="2">
    <source>
        <dbReference type="Proteomes" id="UP000539064"/>
    </source>
</evidence>
<sequence>MPEQSKLASGIWYGPILDKQAIAKLKEGLVSITTERECILSVMEILKSGDFSVKSILIGLMNSTEDEEVLNLCIRLFCSIATNEDLLNNENLAFLSKSSDTGVNTFAACAPTTLSYHVVPYLLVLLEEWEDIYVEQTIRDSLDSILNYTSEISEQASIDEIGEIYLDKMKKLDKGKYYYKQDAVFPGNQAKQLISQAFSALKQSADLKMSIIPSLLSIWSGEKCPVSYNTRMNQSELEAVTKYVTILSEKEWVVGNKYFYGHRVE</sequence>
<evidence type="ECO:0000313" key="1">
    <source>
        <dbReference type="EMBL" id="MBC1793546.1"/>
    </source>
</evidence>
<accession>A0A7X0XXM5</accession>
<organism evidence="1 2">
    <name type="scientific">Listeria booriae</name>
    <dbReference type="NCBI Taxonomy" id="1552123"/>
    <lineage>
        <taxon>Bacteria</taxon>
        <taxon>Bacillati</taxon>
        <taxon>Bacillota</taxon>
        <taxon>Bacilli</taxon>
        <taxon>Bacillales</taxon>
        <taxon>Listeriaceae</taxon>
        <taxon>Listeria</taxon>
    </lineage>
</organism>
<dbReference type="RefSeq" id="WP_185402274.1">
    <property type="nucleotide sequence ID" value="NZ_JAARRO010000006.1"/>
</dbReference>
<proteinExistence type="predicted"/>